<dbReference type="Gene3D" id="1.10.530.10">
    <property type="match status" value="1"/>
</dbReference>
<accession>A0ABZ2MAA8</accession>
<dbReference type="InterPro" id="IPR023346">
    <property type="entry name" value="Lysozyme-like_dom_sf"/>
</dbReference>
<gene>
    <name evidence="1" type="ORF">LZC94_19570</name>
</gene>
<dbReference type="RefSeq" id="WP_394829034.1">
    <property type="nucleotide sequence ID" value="NZ_CP089984.1"/>
</dbReference>
<keyword evidence="2" id="KW-1185">Reference proteome</keyword>
<name>A0ABZ2MAA8_9BACT</name>
<evidence type="ECO:0000313" key="1">
    <source>
        <dbReference type="EMBL" id="WXB19417.1"/>
    </source>
</evidence>
<dbReference type="InterPro" id="IPR011055">
    <property type="entry name" value="Dup_hybrid_motif"/>
</dbReference>
<dbReference type="Gene3D" id="2.70.70.10">
    <property type="entry name" value="Glucose Permease (Domain IIA)"/>
    <property type="match status" value="1"/>
</dbReference>
<dbReference type="EMBL" id="CP089984">
    <property type="protein sequence ID" value="WXB19417.1"/>
    <property type="molecule type" value="Genomic_DNA"/>
</dbReference>
<dbReference type="SUPFAM" id="SSF53955">
    <property type="entry name" value="Lysozyme-like"/>
    <property type="match status" value="1"/>
</dbReference>
<protein>
    <submittedName>
        <fullName evidence="1">M23 family metallopeptidase</fullName>
    </submittedName>
</protein>
<reference evidence="1 2" key="1">
    <citation type="submission" date="2021-12" db="EMBL/GenBank/DDBJ databases">
        <title>Discovery of the Pendulisporaceae a myxobacterial family with distinct sporulation behavior and unique specialized metabolism.</title>
        <authorList>
            <person name="Garcia R."/>
            <person name="Popoff A."/>
            <person name="Bader C.D."/>
            <person name="Loehr J."/>
            <person name="Walesch S."/>
            <person name="Walt C."/>
            <person name="Boldt J."/>
            <person name="Bunk B."/>
            <person name="Haeckl F.J.F.P.J."/>
            <person name="Gunesch A.P."/>
            <person name="Birkelbach J."/>
            <person name="Nuebel U."/>
            <person name="Pietschmann T."/>
            <person name="Bach T."/>
            <person name="Mueller R."/>
        </authorList>
    </citation>
    <scope>NUCLEOTIDE SEQUENCE [LARGE SCALE GENOMIC DNA]</scope>
    <source>
        <strain evidence="1 2">MSr11954</strain>
    </source>
</reference>
<dbReference type="Proteomes" id="UP001370348">
    <property type="component" value="Chromosome"/>
</dbReference>
<organism evidence="1 2">
    <name type="scientific">Pendulispora albinea</name>
    <dbReference type="NCBI Taxonomy" id="2741071"/>
    <lineage>
        <taxon>Bacteria</taxon>
        <taxon>Pseudomonadati</taxon>
        <taxon>Myxococcota</taxon>
        <taxon>Myxococcia</taxon>
        <taxon>Myxococcales</taxon>
        <taxon>Sorangiineae</taxon>
        <taxon>Pendulisporaceae</taxon>
        <taxon>Pendulispora</taxon>
    </lineage>
</organism>
<evidence type="ECO:0000313" key="2">
    <source>
        <dbReference type="Proteomes" id="UP001370348"/>
    </source>
</evidence>
<dbReference type="CDD" id="cd12797">
    <property type="entry name" value="M23_peptidase"/>
    <property type="match status" value="1"/>
</dbReference>
<proteinExistence type="predicted"/>
<sequence length="748" mass="84191">MILSPPFLPPRSPNDVEDAFIDRAMSVGNSGDGSYPVSRDLNWHGGVHLTAPTFGNTVLPVRAIADGTVVFSRVPTPESKDMSHPLNHFGGWTDNGCVIIRHETDIGADPQTGAATSVVFFSIYMHLKSIQPKMMTGQRIFRKEELGAAGRIYGEPNKIHLEIFCDDANIERLVGPRVVFVPPAHDGRIDAVYGSMWFVLPQGSAFYQINPLTVWPTPPVAGTLKRSTVLRVDLGRGDSVAQSFCMSEDIGPPWHIWTPLGAKQVEKEFEYNLENIAASRFPTSSSAGYELLRFGRVLGPDALDYSDKPHWREILLPDPRLPHPGTPFDPAHDWVKGWVNLNHSDVRKFSDADFPAWDDWLLVDCSASRDSRCKELAVLIPLDADKTPPPTPAEIQSSLNLPAVRRQLEHRICRLQTEWDATTIAARFRWLTSEPRSKSDPQPLLDGGKFESFKAHAMALCFWQQAQLGIGTAHWHFHPRAFIRHFRKCGWLSLDELTQLMPRRPAPRAAPISFATARGRFQPDALALNRVLRKYNLLDTARQTHFLAQIYAETGLWLAFREGGRGRGRAYGPFYGRGLLQTTWAANFERYGTYRHFPPKPLTDPEPVYGDARITRTSKHPWGPTQPGGTPDLRQWFPKFDPEVVADNAFERCDASAFFWVSKMIGTHRNMNREADQDVTTQSVARISTFVNGGFGAFDERQAYAKFIYRYRGDDSVTSPTETFTVTHTFNGQTIAQTISVDYTYQRP</sequence>